<dbReference type="AlphaFoldDB" id="H6SID1"/>
<dbReference type="Proteomes" id="UP000033220">
    <property type="component" value="Chromosome DSM 122"/>
</dbReference>
<dbReference type="KEGG" id="rpm:RSPPHO_03267"/>
<dbReference type="STRING" id="1150469.RSPPHO_03267"/>
<sequence>WRGRADNLRNPMARSSRLSVCLLIDTRNSSHSPCAKSTNRQRTMPWMAGTGPASTLSAKAWRWASLRMEGLQGALVIDGPTQSRKVCNPMASSRVATAIANLPPFAK</sequence>
<feature type="region of interest" description="Disordered" evidence="1">
    <location>
        <begin position="29"/>
        <end position="51"/>
    </location>
</feature>
<proteinExistence type="predicted"/>
<dbReference type="HOGENOM" id="CLU_2215580_0_0_5"/>
<feature type="non-terminal residue" evidence="2">
    <location>
        <position position="1"/>
    </location>
</feature>
<dbReference type="EMBL" id="HE663493">
    <property type="protein sequence ID" value="CCG06606.1"/>
    <property type="molecule type" value="Genomic_DNA"/>
</dbReference>
<evidence type="ECO:0000313" key="2">
    <source>
        <dbReference type="EMBL" id="CCG06606.1"/>
    </source>
</evidence>
<keyword evidence="3" id="KW-1185">Reference proteome</keyword>
<evidence type="ECO:0000256" key="1">
    <source>
        <dbReference type="SAM" id="MobiDB-lite"/>
    </source>
</evidence>
<feature type="compositionally biased region" description="Polar residues" evidence="1">
    <location>
        <begin position="29"/>
        <end position="42"/>
    </location>
</feature>
<evidence type="ECO:0000313" key="3">
    <source>
        <dbReference type="Proteomes" id="UP000033220"/>
    </source>
</evidence>
<protein>
    <submittedName>
        <fullName evidence="2">Uncharacterized protein</fullName>
    </submittedName>
</protein>
<accession>H6SID1</accession>
<reference evidence="2 3" key="1">
    <citation type="submission" date="2012-02" db="EMBL/GenBank/DDBJ databases">
        <title>Shotgun genome sequence of Phaeospirillum photometricum DSM 122.</title>
        <authorList>
            <person name="Duquesne K."/>
            <person name="Sturgis J."/>
        </authorList>
    </citation>
    <scope>NUCLEOTIDE SEQUENCE [LARGE SCALE GENOMIC DNA]</scope>
    <source>
        <strain evidence="3">DSM122</strain>
    </source>
</reference>
<organism evidence="2 3">
    <name type="scientific">Pararhodospirillum photometricum DSM 122</name>
    <dbReference type="NCBI Taxonomy" id="1150469"/>
    <lineage>
        <taxon>Bacteria</taxon>
        <taxon>Pseudomonadati</taxon>
        <taxon>Pseudomonadota</taxon>
        <taxon>Alphaproteobacteria</taxon>
        <taxon>Rhodospirillales</taxon>
        <taxon>Rhodospirillaceae</taxon>
        <taxon>Pararhodospirillum</taxon>
    </lineage>
</organism>
<gene>
    <name evidence="2" type="ORF">RSPPHO_03267</name>
</gene>
<name>H6SID1_PARPM</name>